<evidence type="ECO:0000313" key="3">
    <source>
        <dbReference type="Proteomes" id="UP000016927"/>
    </source>
</evidence>
<evidence type="ECO:0000313" key="2">
    <source>
        <dbReference type="EMBL" id="EOB15316.1"/>
    </source>
</evidence>
<sequence>MKALQKYVKYKCQIIIPMLFIFFFSLINAFAYILNFFFFSFGLIIFQNKFLIKKIFF</sequence>
<proteinExistence type="predicted"/>
<accession>R0KWQ6</accession>
<evidence type="ECO:0000256" key="1">
    <source>
        <dbReference type="SAM" id="Phobius"/>
    </source>
</evidence>
<dbReference type="VEuPathDB" id="MicrosporidiaDB:NBO_6g0067"/>
<keyword evidence="1" id="KW-0812">Transmembrane</keyword>
<dbReference type="HOGENOM" id="CLU_2997033_0_0_1"/>
<protein>
    <submittedName>
        <fullName evidence="2">Uncharacterized protein</fullName>
    </submittedName>
</protein>
<reference evidence="2 3" key="1">
    <citation type="journal article" date="2013" name="BMC Genomics">
        <title>Comparative genomics of parasitic silkworm microsporidia reveal an association between genome expansion and host adaptation.</title>
        <authorList>
            <person name="Pan G."/>
            <person name="Xu J."/>
            <person name="Li T."/>
            <person name="Xia Q."/>
            <person name="Liu S.L."/>
            <person name="Zhang G."/>
            <person name="Li S."/>
            <person name="Li C."/>
            <person name="Liu H."/>
            <person name="Yang L."/>
            <person name="Liu T."/>
            <person name="Zhang X."/>
            <person name="Wu Z."/>
            <person name="Fan W."/>
            <person name="Dang X."/>
            <person name="Xiang H."/>
            <person name="Tao M."/>
            <person name="Li Y."/>
            <person name="Hu J."/>
            <person name="Li Z."/>
            <person name="Lin L."/>
            <person name="Luo J."/>
            <person name="Geng L."/>
            <person name="Wang L."/>
            <person name="Long M."/>
            <person name="Wan Y."/>
            <person name="He N."/>
            <person name="Zhang Z."/>
            <person name="Lu C."/>
            <person name="Keeling P.J."/>
            <person name="Wang J."/>
            <person name="Xiang Z."/>
            <person name="Zhou Z."/>
        </authorList>
    </citation>
    <scope>NUCLEOTIDE SEQUENCE [LARGE SCALE GENOMIC DNA]</scope>
    <source>
        <strain evidence="3">CQ1 / CVCC 102059</strain>
    </source>
</reference>
<dbReference type="EMBL" id="KB908914">
    <property type="protein sequence ID" value="EOB15316.1"/>
    <property type="molecule type" value="Genomic_DNA"/>
</dbReference>
<feature type="transmembrane region" description="Helical" evidence="1">
    <location>
        <begin position="14"/>
        <end position="46"/>
    </location>
</feature>
<gene>
    <name evidence="2" type="ORF">NBO_6g0067</name>
</gene>
<keyword evidence="3" id="KW-1185">Reference proteome</keyword>
<dbReference type="AlphaFoldDB" id="R0KWQ6"/>
<organism evidence="2 3">
    <name type="scientific">Nosema bombycis (strain CQ1 / CVCC 102059)</name>
    <name type="common">Microsporidian parasite</name>
    <name type="synonym">Pebrine of silkworm</name>
    <dbReference type="NCBI Taxonomy" id="578461"/>
    <lineage>
        <taxon>Eukaryota</taxon>
        <taxon>Fungi</taxon>
        <taxon>Fungi incertae sedis</taxon>
        <taxon>Microsporidia</taxon>
        <taxon>Nosematidae</taxon>
        <taxon>Nosema</taxon>
    </lineage>
</organism>
<keyword evidence="1" id="KW-0472">Membrane</keyword>
<name>R0KWQ6_NOSB1</name>
<keyword evidence="1" id="KW-1133">Transmembrane helix</keyword>
<dbReference type="Proteomes" id="UP000016927">
    <property type="component" value="Unassembled WGS sequence"/>
</dbReference>